<reference evidence="2" key="1">
    <citation type="submission" date="2022-07" db="EMBL/GenBank/DDBJ databases">
        <authorList>
            <consortium name="Clinical and Environmental Microbiology Branch: Whole genome sequencing antimicrobial resistance pathogens in the healthcare setting"/>
        </authorList>
    </citation>
    <scope>NUCLEOTIDE SEQUENCE</scope>
    <source>
        <strain evidence="2">Stenotrophomonas_maltophilia_2021CK-00905</strain>
    </source>
</reference>
<feature type="chain" id="PRO_5042551707" evidence="1">
    <location>
        <begin position="17"/>
        <end position="124"/>
    </location>
</feature>
<sequence>MSPISTLLILAAAAHAQPPLAVDATVLLAAYTRDAAAADRRYMGQRLRVTGVVAEEPALYRRSPLLSFEGTGIHDRPVAVLDPARKDELAGLRSGQSVTLDCLGNGHVSGTPMLKNCVRVPKHP</sequence>
<dbReference type="AlphaFoldDB" id="A0AAI9C7G5"/>
<evidence type="ECO:0000256" key="1">
    <source>
        <dbReference type="SAM" id="SignalP"/>
    </source>
</evidence>
<dbReference type="EMBL" id="ABLOMU010000001">
    <property type="protein sequence ID" value="EKT4439510.1"/>
    <property type="molecule type" value="Genomic_DNA"/>
</dbReference>
<organism evidence="2 3">
    <name type="scientific">Stenotrophomonas maltophilia</name>
    <name type="common">Pseudomonas maltophilia</name>
    <name type="synonym">Xanthomonas maltophilia</name>
    <dbReference type="NCBI Taxonomy" id="40324"/>
    <lineage>
        <taxon>Bacteria</taxon>
        <taxon>Pseudomonadati</taxon>
        <taxon>Pseudomonadota</taxon>
        <taxon>Gammaproteobacteria</taxon>
        <taxon>Lysobacterales</taxon>
        <taxon>Lysobacteraceae</taxon>
        <taxon>Stenotrophomonas</taxon>
        <taxon>Stenotrophomonas maltophilia group</taxon>
    </lineage>
</organism>
<comment type="caution">
    <text evidence="2">The sequence shown here is derived from an EMBL/GenBank/DDBJ whole genome shotgun (WGS) entry which is preliminary data.</text>
</comment>
<evidence type="ECO:0000313" key="2">
    <source>
        <dbReference type="EMBL" id="EKT4439510.1"/>
    </source>
</evidence>
<protein>
    <submittedName>
        <fullName evidence="2">Uncharacterized protein</fullName>
    </submittedName>
</protein>
<keyword evidence="1" id="KW-0732">Signal</keyword>
<dbReference type="Proteomes" id="UP001214521">
    <property type="component" value="Unassembled WGS sequence"/>
</dbReference>
<dbReference type="Pfam" id="PF12869">
    <property type="entry name" value="tRNA_anti-like"/>
    <property type="match status" value="1"/>
</dbReference>
<accession>A0AAI9C7G5</accession>
<name>A0AAI9C7G5_STEMA</name>
<evidence type="ECO:0000313" key="3">
    <source>
        <dbReference type="Proteomes" id="UP001214521"/>
    </source>
</evidence>
<proteinExistence type="predicted"/>
<dbReference type="InterPro" id="IPR024422">
    <property type="entry name" value="Protein_unknown_function_OB"/>
</dbReference>
<feature type="signal peptide" evidence="1">
    <location>
        <begin position="1"/>
        <end position="16"/>
    </location>
</feature>
<gene>
    <name evidence="2" type="ORF">QEK83_000103</name>
</gene>